<dbReference type="PANTHER" id="PTHR11926:SF1374">
    <property type="entry name" value="UDP-GLYCOSYLTRANSFERASE 76F1-RELATED"/>
    <property type="match status" value="1"/>
</dbReference>
<dbReference type="AlphaFoldDB" id="A0AAW2Y487"/>
<comment type="caution">
    <text evidence="5">The sequence shown here is derived from an EMBL/GenBank/DDBJ whole genome shotgun (WGS) entry which is preliminary data.</text>
</comment>
<evidence type="ECO:0000256" key="3">
    <source>
        <dbReference type="RuleBase" id="RU003718"/>
    </source>
</evidence>
<dbReference type="FunFam" id="3.40.50.2000:FF:000040">
    <property type="entry name" value="UDP-glycosyltransferase 76C1"/>
    <property type="match status" value="1"/>
</dbReference>
<dbReference type="EMBL" id="JACGWN010000002">
    <property type="protein sequence ID" value="KAL0460560.1"/>
    <property type="molecule type" value="Genomic_DNA"/>
</dbReference>
<dbReference type="InterPro" id="IPR002213">
    <property type="entry name" value="UDP_glucos_trans"/>
</dbReference>
<evidence type="ECO:0000256" key="2">
    <source>
        <dbReference type="ARBA" id="ARBA00022679"/>
    </source>
</evidence>
<evidence type="ECO:0000256" key="4">
    <source>
        <dbReference type="RuleBase" id="RU362057"/>
    </source>
</evidence>
<proteinExistence type="inferred from homology"/>
<dbReference type="CDD" id="cd03784">
    <property type="entry name" value="GT1_Gtf-like"/>
    <property type="match status" value="1"/>
</dbReference>
<comment type="similarity">
    <text evidence="1 3">Belongs to the UDP-glycosyltransferase family.</text>
</comment>
<reference evidence="5" key="1">
    <citation type="submission" date="2020-06" db="EMBL/GenBank/DDBJ databases">
        <authorList>
            <person name="Li T."/>
            <person name="Hu X."/>
            <person name="Zhang T."/>
            <person name="Song X."/>
            <person name="Zhang H."/>
            <person name="Dai N."/>
            <person name="Sheng W."/>
            <person name="Hou X."/>
            <person name="Wei L."/>
        </authorList>
    </citation>
    <scope>NUCLEOTIDE SEQUENCE</scope>
    <source>
        <strain evidence="5">KEN1</strain>
        <tissue evidence="5">Leaf</tissue>
    </source>
</reference>
<dbReference type="Gene3D" id="3.40.50.2000">
    <property type="entry name" value="Glycogen Phosphorylase B"/>
    <property type="match status" value="2"/>
</dbReference>
<evidence type="ECO:0000256" key="1">
    <source>
        <dbReference type="ARBA" id="ARBA00009995"/>
    </source>
</evidence>
<organism evidence="5">
    <name type="scientific">Sesamum latifolium</name>
    <dbReference type="NCBI Taxonomy" id="2727402"/>
    <lineage>
        <taxon>Eukaryota</taxon>
        <taxon>Viridiplantae</taxon>
        <taxon>Streptophyta</taxon>
        <taxon>Embryophyta</taxon>
        <taxon>Tracheophyta</taxon>
        <taxon>Spermatophyta</taxon>
        <taxon>Magnoliopsida</taxon>
        <taxon>eudicotyledons</taxon>
        <taxon>Gunneridae</taxon>
        <taxon>Pentapetalae</taxon>
        <taxon>asterids</taxon>
        <taxon>lamiids</taxon>
        <taxon>Lamiales</taxon>
        <taxon>Pedaliaceae</taxon>
        <taxon>Sesamum</taxon>
    </lineage>
</organism>
<keyword evidence="2 3" id="KW-0808">Transferase</keyword>
<dbReference type="EC" id="2.4.1.-" evidence="4"/>
<dbReference type="PROSITE" id="PS00375">
    <property type="entry name" value="UDPGT"/>
    <property type="match status" value="1"/>
</dbReference>
<name>A0AAW2Y487_9LAMI</name>
<dbReference type="GO" id="GO:0080043">
    <property type="term" value="F:quercetin 3-O-glucosyltransferase activity"/>
    <property type="evidence" value="ECO:0007669"/>
    <property type="project" value="TreeGrafter"/>
</dbReference>
<dbReference type="Pfam" id="PF00201">
    <property type="entry name" value="UDPGT"/>
    <property type="match status" value="1"/>
</dbReference>
<gene>
    <name evidence="5" type="ORF">Slati_0683200</name>
</gene>
<keyword evidence="3" id="KW-0328">Glycosyltransferase</keyword>
<dbReference type="SUPFAM" id="SSF53756">
    <property type="entry name" value="UDP-Glycosyltransferase/glycogen phosphorylase"/>
    <property type="match status" value="1"/>
</dbReference>
<dbReference type="InterPro" id="IPR035595">
    <property type="entry name" value="UDP_glycos_trans_CS"/>
</dbReference>
<reference evidence="5" key="2">
    <citation type="journal article" date="2024" name="Plant">
        <title>Genomic evolution and insights into agronomic trait innovations of Sesamum species.</title>
        <authorList>
            <person name="Miao H."/>
            <person name="Wang L."/>
            <person name="Qu L."/>
            <person name="Liu H."/>
            <person name="Sun Y."/>
            <person name="Le M."/>
            <person name="Wang Q."/>
            <person name="Wei S."/>
            <person name="Zheng Y."/>
            <person name="Lin W."/>
            <person name="Duan Y."/>
            <person name="Cao H."/>
            <person name="Xiong S."/>
            <person name="Wang X."/>
            <person name="Wei L."/>
            <person name="Li C."/>
            <person name="Ma Q."/>
            <person name="Ju M."/>
            <person name="Zhao R."/>
            <person name="Li G."/>
            <person name="Mu C."/>
            <person name="Tian Q."/>
            <person name="Mei H."/>
            <person name="Zhang T."/>
            <person name="Gao T."/>
            <person name="Zhang H."/>
        </authorList>
    </citation>
    <scope>NUCLEOTIDE SEQUENCE</scope>
    <source>
        <strain evidence="5">KEN1</strain>
    </source>
</reference>
<evidence type="ECO:0000313" key="5">
    <source>
        <dbReference type="EMBL" id="KAL0460560.1"/>
    </source>
</evidence>
<dbReference type="GO" id="GO:0080044">
    <property type="term" value="F:quercetin 7-O-glucosyltransferase activity"/>
    <property type="evidence" value="ECO:0007669"/>
    <property type="project" value="TreeGrafter"/>
</dbReference>
<sequence length="452" mass="51085">MEISGVERRRRVVLVPYSLLQGHITPMLQLGCILHSKGFSIHIAHTKFNSPNPSNFPHFTFLPLLPDNLEGFDTSFHNQLNVMSVVNTNCEAPFQEHMMKLVAEEEVCGQLVACIVYDSIMKFADAVANRLKLPSIMVRTTTAAYIHSKIVMFQLLAENLIPLPESSQLEAAIPQVYPLRFKDLPLPATQEIPQIILDFMHSFMDIRSSSAVIWNTIDQLDHWPLQQLEQHWPVPFFSIGPFHKMAPAVATSFLEEENSCLSWLDKQAPNSVIYASLGSLPIIDEKELIEMAWGLAKSEQPFLWAVRPSLLNGSDAMKSLPEEFIKITQERGMVVKWAPQKKVLAHPAVGGFLTHCGWNSTLESLCEGVPLICRPCFADQMVNARYLTHVWKVGLELENFKQISIEKGIKTLMVSEEGEVIRERASKMKQEIERSTSEGDLHIRHLKSLSSH</sequence>
<accession>A0AAW2Y487</accession>
<protein>
    <recommendedName>
        <fullName evidence="4">Glycosyltransferase</fullName>
        <ecNumber evidence="4">2.4.1.-</ecNumber>
    </recommendedName>
</protein>
<dbReference type="PANTHER" id="PTHR11926">
    <property type="entry name" value="GLUCOSYL/GLUCURONOSYL TRANSFERASES"/>
    <property type="match status" value="1"/>
</dbReference>
<dbReference type="FunFam" id="3.40.50.2000:FF:000120">
    <property type="entry name" value="UDP-glycosyltransferase 76C1"/>
    <property type="match status" value="1"/>
</dbReference>